<dbReference type="Gene3D" id="2.60.120.260">
    <property type="entry name" value="Galactose-binding domain-like"/>
    <property type="match status" value="1"/>
</dbReference>
<dbReference type="Proteomes" id="UP000318093">
    <property type="component" value="Unassembled WGS sequence"/>
</dbReference>
<evidence type="ECO:0000313" key="3">
    <source>
        <dbReference type="Proteomes" id="UP000318093"/>
    </source>
</evidence>
<organism evidence="2 3">
    <name type="scientific">Candidatus Segetimicrobium genomatis</name>
    <dbReference type="NCBI Taxonomy" id="2569760"/>
    <lineage>
        <taxon>Bacteria</taxon>
        <taxon>Bacillati</taxon>
        <taxon>Candidatus Sysuimicrobiota</taxon>
        <taxon>Candidatus Sysuimicrobiia</taxon>
        <taxon>Candidatus Sysuimicrobiales</taxon>
        <taxon>Candidatus Segetimicrobiaceae</taxon>
        <taxon>Candidatus Segetimicrobium</taxon>
    </lineage>
</organism>
<dbReference type="NCBIfam" id="TIGR02595">
    <property type="entry name" value="PEP_CTERM"/>
    <property type="match status" value="1"/>
</dbReference>
<accession>A0A537JDR2</accession>
<reference evidence="2 3" key="1">
    <citation type="journal article" date="2019" name="Nat. Microbiol.">
        <title>Mediterranean grassland soil C-N compound turnover is dependent on rainfall and depth, and is mediated by genomically divergent microorganisms.</title>
        <authorList>
            <person name="Diamond S."/>
            <person name="Andeer P.F."/>
            <person name="Li Z."/>
            <person name="Crits-Christoph A."/>
            <person name="Burstein D."/>
            <person name="Anantharaman K."/>
            <person name="Lane K.R."/>
            <person name="Thomas B.C."/>
            <person name="Pan C."/>
            <person name="Northen T.R."/>
            <person name="Banfield J.F."/>
        </authorList>
    </citation>
    <scope>NUCLEOTIDE SEQUENCE [LARGE SCALE GENOMIC DNA]</scope>
    <source>
        <strain evidence="2">NP_6</strain>
    </source>
</reference>
<dbReference type="EMBL" id="VBAN01000196">
    <property type="protein sequence ID" value="TMI81684.1"/>
    <property type="molecule type" value="Genomic_DNA"/>
</dbReference>
<evidence type="ECO:0000313" key="2">
    <source>
        <dbReference type="EMBL" id="TMI81684.1"/>
    </source>
</evidence>
<proteinExistence type="predicted"/>
<name>A0A537JDR2_9BACT</name>
<evidence type="ECO:0000259" key="1">
    <source>
        <dbReference type="Pfam" id="PF07589"/>
    </source>
</evidence>
<feature type="domain" description="Ice-binding protein C-terminal" evidence="1">
    <location>
        <begin position="192"/>
        <end position="212"/>
    </location>
</feature>
<dbReference type="Pfam" id="PF07589">
    <property type="entry name" value="PEP-CTERM"/>
    <property type="match status" value="1"/>
</dbReference>
<dbReference type="InterPro" id="IPR013424">
    <property type="entry name" value="Ice-binding_C"/>
</dbReference>
<sequence>MVKRMVKFFISATLAGVMFGVPLVPAFAVNILGNPGFETGSLPPWVISVTCGGVSGCEDWNVTSADKHSGSFSATEVSNLVEDTFGDGPTLKQTFSSPVAPSSIHQVSFWNRYPDASQTQVTLDFFYSNNTSQAFGGSNTTTDWTFHDFTTDLASAPPNTDLVAIAISPVGDLLNQSTNRRMYLDDVIVDAAVPEPGSLALFATGFFGLGGFQILRRRR</sequence>
<dbReference type="AlphaFoldDB" id="A0A537JDR2"/>
<gene>
    <name evidence="2" type="ORF">E6H03_06680</name>
</gene>
<comment type="caution">
    <text evidence="2">The sequence shown here is derived from an EMBL/GenBank/DDBJ whole genome shotgun (WGS) entry which is preliminary data.</text>
</comment>
<protein>
    <submittedName>
        <fullName evidence="2">PEP-CTERM sorting domain-containing protein</fullName>
    </submittedName>
</protein>